<comment type="caution">
    <text evidence="2">The sequence shown here is derived from an EMBL/GenBank/DDBJ whole genome shotgun (WGS) entry which is preliminary data.</text>
</comment>
<feature type="domain" description="Dilute" evidence="1">
    <location>
        <begin position="1"/>
        <end position="69"/>
    </location>
</feature>
<dbReference type="STRING" id="1754192.A0A1Y1X2B8"/>
<organism evidence="2 3">
    <name type="scientific">Anaeromyces robustus</name>
    <dbReference type="NCBI Taxonomy" id="1754192"/>
    <lineage>
        <taxon>Eukaryota</taxon>
        <taxon>Fungi</taxon>
        <taxon>Fungi incertae sedis</taxon>
        <taxon>Chytridiomycota</taxon>
        <taxon>Chytridiomycota incertae sedis</taxon>
        <taxon>Neocallimastigomycetes</taxon>
        <taxon>Neocallimastigales</taxon>
        <taxon>Neocallimastigaceae</taxon>
        <taxon>Anaeromyces</taxon>
    </lineage>
</organism>
<keyword evidence="3" id="KW-1185">Reference proteome</keyword>
<evidence type="ECO:0000313" key="3">
    <source>
        <dbReference type="Proteomes" id="UP000193944"/>
    </source>
</evidence>
<dbReference type="InterPro" id="IPR002710">
    <property type="entry name" value="Dilute_dom"/>
</dbReference>
<dbReference type="AlphaFoldDB" id="A0A1Y1X2B8"/>
<dbReference type="PROSITE" id="PS51126">
    <property type="entry name" value="DILUTE"/>
    <property type="match status" value="1"/>
</dbReference>
<dbReference type="Proteomes" id="UP000193944">
    <property type="component" value="Unassembled WGS sequence"/>
</dbReference>
<evidence type="ECO:0000313" key="2">
    <source>
        <dbReference type="EMBL" id="ORX79778.1"/>
    </source>
</evidence>
<evidence type="ECO:0000259" key="1">
    <source>
        <dbReference type="PROSITE" id="PS51126"/>
    </source>
</evidence>
<dbReference type="OrthoDB" id="6108017at2759"/>
<protein>
    <recommendedName>
        <fullName evidence="1">Dilute domain-containing protein</fullName>
    </recommendedName>
</protein>
<reference evidence="2 3" key="1">
    <citation type="submission" date="2016-08" db="EMBL/GenBank/DDBJ databases">
        <title>A Parts List for Fungal Cellulosomes Revealed by Comparative Genomics.</title>
        <authorList>
            <consortium name="DOE Joint Genome Institute"/>
            <person name="Haitjema C.H."/>
            <person name="Gilmore S.P."/>
            <person name="Henske J.K."/>
            <person name="Solomon K.V."/>
            <person name="De Groot R."/>
            <person name="Kuo A."/>
            <person name="Mondo S.J."/>
            <person name="Salamov A.A."/>
            <person name="Labutti K."/>
            <person name="Zhao Z."/>
            <person name="Chiniquy J."/>
            <person name="Barry K."/>
            <person name="Brewer H.M."/>
            <person name="Purvine S.O."/>
            <person name="Wright A.T."/>
            <person name="Boxma B."/>
            <person name="Van Alen T."/>
            <person name="Hackstein J.H."/>
            <person name="Baker S.E."/>
            <person name="Grigoriev I.V."/>
            <person name="O'Malley M.A."/>
        </authorList>
    </citation>
    <scope>NUCLEOTIDE SEQUENCE [LARGE SCALE GENOMIC DNA]</scope>
    <source>
        <strain evidence="2 3">S4</strain>
    </source>
</reference>
<reference evidence="2 3" key="2">
    <citation type="submission" date="2016-08" db="EMBL/GenBank/DDBJ databases">
        <title>Pervasive Adenine N6-methylation of Active Genes in Fungi.</title>
        <authorList>
            <consortium name="DOE Joint Genome Institute"/>
            <person name="Mondo S.J."/>
            <person name="Dannebaum R.O."/>
            <person name="Kuo R.C."/>
            <person name="Labutti K."/>
            <person name="Haridas S."/>
            <person name="Kuo A."/>
            <person name="Salamov A."/>
            <person name="Ahrendt S.R."/>
            <person name="Lipzen A."/>
            <person name="Sullivan W."/>
            <person name="Andreopoulos W.B."/>
            <person name="Clum A."/>
            <person name="Lindquist E."/>
            <person name="Daum C."/>
            <person name="Ramamoorthy G.K."/>
            <person name="Gryganskyi A."/>
            <person name="Culley D."/>
            <person name="Magnuson J.K."/>
            <person name="James T.Y."/>
            <person name="O'Malley M.A."/>
            <person name="Stajich J.E."/>
            <person name="Spatafora J.W."/>
            <person name="Visel A."/>
            <person name="Grigoriev I.V."/>
        </authorList>
    </citation>
    <scope>NUCLEOTIDE SEQUENCE [LARGE SCALE GENOMIC DNA]</scope>
    <source>
        <strain evidence="2 3">S4</strain>
    </source>
</reference>
<dbReference type="EMBL" id="MCFG01000164">
    <property type="protein sequence ID" value="ORX79778.1"/>
    <property type="molecule type" value="Genomic_DNA"/>
</dbReference>
<gene>
    <name evidence="2" type="ORF">BCR32DRAFT_30327</name>
</gene>
<sequence>MHMEYLVQAAKLLQLSKISIEEIGNAAEICYLLNTTQIKKFLSIYQPLEYENPVPTEVIQSINNQNVKNQTDNLLLNIEDNEFNNPTPRLINDYDEVELPPNNDLFLIKCLLEI</sequence>
<proteinExistence type="predicted"/>
<dbReference type="Pfam" id="PF01843">
    <property type="entry name" value="DIL"/>
    <property type="match status" value="1"/>
</dbReference>
<name>A0A1Y1X2B8_9FUNG</name>
<accession>A0A1Y1X2B8</accession>